<dbReference type="PROSITE" id="PS50850">
    <property type="entry name" value="MFS"/>
    <property type="match status" value="1"/>
</dbReference>
<dbReference type="GO" id="GO:0016020">
    <property type="term" value="C:membrane"/>
    <property type="evidence" value="ECO:0007669"/>
    <property type="project" value="UniProtKB-SubCell"/>
</dbReference>
<feature type="transmembrane region" description="Helical" evidence="6">
    <location>
        <begin position="292"/>
        <end position="316"/>
    </location>
</feature>
<dbReference type="PANTHER" id="PTHR23505:SF79">
    <property type="entry name" value="PROTEIN SPINSTER"/>
    <property type="match status" value="1"/>
</dbReference>
<feature type="transmembrane region" description="Helical" evidence="6">
    <location>
        <begin position="350"/>
        <end position="372"/>
    </location>
</feature>
<accession>A0A2S8B1W1</accession>
<evidence type="ECO:0000256" key="1">
    <source>
        <dbReference type="ARBA" id="ARBA00004141"/>
    </source>
</evidence>
<keyword evidence="5 6" id="KW-0472">Membrane</keyword>
<comment type="subcellular location">
    <subcellularLocation>
        <location evidence="1">Membrane</location>
        <topology evidence="1">Multi-pass membrane protein</topology>
    </subcellularLocation>
</comment>
<evidence type="ECO:0000259" key="7">
    <source>
        <dbReference type="PROSITE" id="PS50850"/>
    </source>
</evidence>
<dbReference type="InterPro" id="IPR020846">
    <property type="entry name" value="MFS_dom"/>
</dbReference>
<proteinExistence type="predicted"/>
<dbReference type="SUPFAM" id="SSF103473">
    <property type="entry name" value="MFS general substrate transporter"/>
    <property type="match status" value="1"/>
</dbReference>
<feature type="transmembrane region" description="Helical" evidence="6">
    <location>
        <begin position="72"/>
        <end position="93"/>
    </location>
</feature>
<feature type="transmembrane region" description="Helical" evidence="6">
    <location>
        <begin position="256"/>
        <end position="280"/>
    </location>
</feature>
<evidence type="ECO:0000256" key="4">
    <source>
        <dbReference type="ARBA" id="ARBA00022989"/>
    </source>
</evidence>
<keyword evidence="9" id="KW-1185">Reference proteome</keyword>
<keyword evidence="3 6" id="KW-0812">Transmembrane</keyword>
<feature type="transmembrane region" description="Helical" evidence="6">
    <location>
        <begin position="205"/>
        <end position="226"/>
    </location>
</feature>
<feature type="transmembrane region" description="Helical" evidence="6">
    <location>
        <begin position="384"/>
        <end position="410"/>
    </location>
</feature>
<name>A0A2S8B1W1_9SPHN</name>
<feature type="transmembrane region" description="Helical" evidence="6">
    <location>
        <begin position="100"/>
        <end position="118"/>
    </location>
</feature>
<dbReference type="PROSITE" id="PS00216">
    <property type="entry name" value="SUGAR_TRANSPORT_1"/>
    <property type="match status" value="1"/>
</dbReference>
<evidence type="ECO:0000256" key="3">
    <source>
        <dbReference type="ARBA" id="ARBA00022692"/>
    </source>
</evidence>
<dbReference type="InterPro" id="IPR005829">
    <property type="entry name" value="Sugar_transporter_CS"/>
</dbReference>
<evidence type="ECO:0000313" key="8">
    <source>
        <dbReference type="EMBL" id="PQM26392.1"/>
    </source>
</evidence>
<reference evidence="9" key="1">
    <citation type="submission" date="2017-11" db="EMBL/GenBank/DDBJ databases">
        <title>The complete genome sequence of Sphingopyxis pomeranensis sp. nov. strain WS5A3p.</title>
        <authorList>
            <person name="Kaminski M.A."/>
        </authorList>
    </citation>
    <scope>NUCLEOTIDE SEQUENCE [LARGE SCALE GENOMIC DNA]</scope>
    <source>
        <strain evidence="9">WS5A3p</strain>
    </source>
</reference>
<dbReference type="AlphaFoldDB" id="A0A2S8B1W1"/>
<dbReference type="InterPro" id="IPR011701">
    <property type="entry name" value="MFS"/>
</dbReference>
<comment type="caution">
    <text evidence="8">The sequence shown here is derived from an EMBL/GenBank/DDBJ whole genome shotgun (WGS) entry which is preliminary data.</text>
</comment>
<dbReference type="Gene3D" id="1.20.1250.20">
    <property type="entry name" value="MFS general substrate transporter like domains"/>
    <property type="match status" value="2"/>
</dbReference>
<dbReference type="PANTHER" id="PTHR23505">
    <property type="entry name" value="SPINSTER"/>
    <property type="match status" value="1"/>
</dbReference>
<feature type="transmembrane region" description="Helical" evidence="6">
    <location>
        <begin position="323"/>
        <end position="344"/>
    </location>
</feature>
<organism evidence="8 9">
    <name type="scientific">Sphingopyxis lindanitolerans</name>
    <dbReference type="NCBI Taxonomy" id="2054227"/>
    <lineage>
        <taxon>Bacteria</taxon>
        <taxon>Pseudomonadati</taxon>
        <taxon>Pseudomonadota</taxon>
        <taxon>Alphaproteobacteria</taxon>
        <taxon>Sphingomonadales</taxon>
        <taxon>Sphingomonadaceae</taxon>
        <taxon>Sphingopyxis</taxon>
    </lineage>
</organism>
<feature type="transmembrane region" description="Helical" evidence="6">
    <location>
        <begin position="124"/>
        <end position="147"/>
    </location>
</feature>
<evidence type="ECO:0000256" key="2">
    <source>
        <dbReference type="ARBA" id="ARBA00022448"/>
    </source>
</evidence>
<evidence type="ECO:0000256" key="6">
    <source>
        <dbReference type="SAM" id="Phobius"/>
    </source>
</evidence>
<dbReference type="Proteomes" id="UP000238954">
    <property type="component" value="Chromosome"/>
</dbReference>
<dbReference type="Pfam" id="PF07690">
    <property type="entry name" value="MFS_1"/>
    <property type="match status" value="1"/>
</dbReference>
<gene>
    <name evidence="8" type="ORF">CVO77_15220</name>
</gene>
<dbReference type="GO" id="GO:0022857">
    <property type="term" value="F:transmembrane transporter activity"/>
    <property type="evidence" value="ECO:0007669"/>
    <property type="project" value="InterPro"/>
</dbReference>
<dbReference type="InterPro" id="IPR044770">
    <property type="entry name" value="MFS_spinster-like"/>
</dbReference>
<protein>
    <recommendedName>
        <fullName evidence="7">Major facilitator superfamily (MFS) profile domain-containing protein</fullName>
    </recommendedName>
</protein>
<evidence type="ECO:0000313" key="9">
    <source>
        <dbReference type="Proteomes" id="UP000238954"/>
    </source>
</evidence>
<dbReference type="EMBL" id="PHFW01000003">
    <property type="protein sequence ID" value="PQM26392.1"/>
    <property type="molecule type" value="Genomic_DNA"/>
</dbReference>
<feature type="transmembrane region" description="Helical" evidence="6">
    <location>
        <begin position="31"/>
        <end position="52"/>
    </location>
</feature>
<feature type="transmembrane region" description="Helical" evidence="6">
    <location>
        <begin position="159"/>
        <end position="185"/>
    </location>
</feature>
<keyword evidence="2" id="KW-0813">Transport</keyword>
<evidence type="ECO:0000256" key="5">
    <source>
        <dbReference type="ARBA" id="ARBA00023136"/>
    </source>
</evidence>
<keyword evidence="4 6" id="KW-1133">Transmembrane helix</keyword>
<feature type="domain" description="Major facilitator superfamily (MFS) profile" evidence="7">
    <location>
        <begin position="34"/>
        <end position="442"/>
    </location>
</feature>
<sequence length="458" mass="47485">MAMESASLAIAISPADDEPAAIAAPKAPASAWYGLFVLVMATLFAYVDRQILNLVAPSLQASLGITDLQIGMLQGLGMAIFASVASYPLGWLADRFGRRLLLAIGVACWSLATGFTAFQNSFGGLFMGTIGIAVGEAGLAPIVYAMIPDLFPERQRSTANFIFYGASLLGAGAGMALAGALLQWLAGSQHDVPAWLAGIDTWRMAMMAVALPGPLFLLLVATMPLGKRLPFQRQESASADPTMVAFLPYAKRHRRALALFFCMILAMNVPLTASLTWFPLALPRAFGIDPSAIGVALGSAIAVATLIGVILPAIALKLWRGSALTTAQAFIALAAVPAAVLPFVTSPFQAYAVATIVGAMGVAASALIPGLLQDLAPPHLRARALAILSIAAALALAASPMAIGIISSQIVGPRSILQAITIVSVPCLVAAAILMAFAKRPYAATVRANQSQLPEDQA</sequence>
<feature type="transmembrane region" description="Helical" evidence="6">
    <location>
        <begin position="416"/>
        <end position="437"/>
    </location>
</feature>
<dbReference type="InterPro" id="IPR036259">
    <property type="entry name" value="MFS_trans_sf"/>
</dbReference>